<dbReference type="PROSITE" id="PS51257">
    <property type="entry name" value="PROKAR_LIPOPROTEIN"/>
    <property type="match status" value="1"/>
</dbReference>
<gene>
    <name evidence="9" type="ORF">H702_09490</name>
    <name evidence="10" type="ORF">SAMN02910290_00922</name>
</gene>
<reference evidence="10 12" key="2">
    <citation type="submission" date="2016-10" db="EMBL/GenBank/DDBJ databases">
        <authorList>
            <person name="Varghese N."/>
            <person name="Submissions S."/>
        </authorList>
    </citation>
    <scope>NUCLEOTIDE SEQUENCE [LARGE SCALE GENOMIC DNA]</scope>
    <source>
        <strain evidence="10 12">JB1</strain>
    </source>
</reference>
<evidence type="ECO:0000256" key="3">
    <source>
        <dbReference type="ARBA" id="ARBA00022692"/>
    </source>
</evidence>
<keyword evidence="2" id="KW-1003">Cell membrane</keyword>
<feature type="signal peptide" evidence="8">
    <location>
        <begin position="1"/>
        <end position="27"/>
    </location>
</feature>
<dbReference type="PANTHER" id="PTHR35271">
    <property type="entry name" value="ABC TRANSPORTER, SUBSTRATE-BINDING LIPOPROTEIN-RELATED"/>
    <property type="match status" value="1"/>
</dbReference>
<evidence type="ECO:0000256" key="2">
    <source>
        <dbReference type="ARBA" id="ARBA00022475"/>
    </source>
</evidence>
<protein>
    <submittedName>
        <fullName evidence="10">ABC transport system permease protein</fullName>
    </submittedName>
    <submittedName>
        <fullName evidence="9">ABC transporter permease</fullName>
    </submittedName>
</protein>
<dbReference type="GO" id="GO:0005886">
    <property type="term" value="C:plasma membrane"/>
    <property type="evidence" value="ECO:0007669"/>
    <property type="project" value="UniProtKB-SubCell"/>
</dbReference>
<dbReference type="SUPFAM" id="SSF53822">
    <property type="entry name" value="Periplasmic binding protein-like I"/>
    <property type="match status" value="1"/>
</dbReference>
<feature type="transmembrane region" description="Helical" evidence="7">
    <location>
        <begin position="442"/>
        <end position="467"/>
    </location>
</feature>
<evidence type="ECO:0000313" key="11">
    <source>
        <dbReference type="Proteomes" id="UP000029382"/>
    </source>
</evidence>
<feature type="transmembrane region" description="Helical" evidence="7">
    <location>
        <begin position="414"/>
        <end position="435"/>
    </location>
</feature>
<evidence type="ECO:0000256" key="6">
    <source>
        <dbReference type="SAM" id="MobiDB-lite"/>
    </source>
</evidence>
<comment type="caution">
    <text evidence="9">The sequence shown here is derived from an EMBL/GenBank/DDBJ whole genome shotgun (WGS) entry which is preliminary data.</text>
</comment>
<keyword evidence="3 7" id="KW-0812">Transmembrane</keyword>
<keyword evidence="8" id="KW-0732">Signal</keyword>
<feature type="transmembrane region" description="Helical" evidence="7">
    <location>
        <begin position="356"/>
        <end position="380"/>
    </location>
</feature>
<evidence type="ECO:0000256" key="8">
    <source>
        <dbReference type="SAM" id="SignalP"/>
    </source>
</evidence>
<feature type="transmembrane region" description="Helical" evidence="7">
    <location>
        <begin position="539"/>
        <end position="557"/>
    </location>
</feature>
<dbReference type="CDD" id="cd06574">
    <property type="entry name" value="TM_PBP1_branched-chain-AA_like"/>
    <property type="match status" value="1"/>
</dbReference>
<feature type="chain" id="PRO_5001869816" evidence="8">
    <location>
        <begin position="28"/>
        <end position="657"/>
    </location>
</feature>
<dbReference type="Gene3D" id="3.40.50.2300">
    <property type="match status" value="2"/>
</dbReference>
<dbReference type="RefSeq" id="WP_039697443.1">
    <property type="nucleotide sequence ID" value="NZ_AUZH01000035.1"/>
</dbReference>
<evidence type="ECO:0000256" key="1">
    <source>
        <dbReference type="ARBA" id="ARBA00004651"/>
    </source>
</evidence>
<feature type="transmembrane region" description="Helical" evidence="7">
    <location>
        <begin position="595"/>
        <end position="615"/>
    </location>
</feature>
<accession>A0A091BJS9</accession>
<dbReference type="InterPro" id="IPR001851">
    <property type="entry name" value="ABC_transp_permease"/>
</dbReference>
<evidence type="ECO:0000313" key="12">
    <source>
        <dbReference type="Proteomes" id="UP000182793"/>
    </source>
</evidence>
<evidence type="ECO:0000313" key="9">
    <source>
        <dbReference type="EMBL" id="KFN85906.1"/>
    </source>
</evidence>
<dbReference type="InterPro" id="IPR007487">
    <property type="entry name" value="ABC_transpt-TYRBP-like"/>
</dbReference>
<dbReference type="Pfam" id="PF04392">
    <property type="entry name" value="ABC_sub_bind"/>
    <property type="match status" value="1"/>
</dbReference>
<evidence type="ECO:0000256" key="7">
    <source>
        <dbReference type="SAM" id="Phobius"/>
    </source>
</evidence>
<evidence type="ECO:0000256" key="4">
    <source>
        <dbReference type="ARBA" id="ARBA00022989"/>
    </source>
</evidence>
<feature type="transmembrane region" description="Helical" evidence="7">
    <location>
        <begin position="487"/>
        <end position="509"/>
    </location>
</feature>
<dbReference type="Pfam" id="PF02653">
    <property type="entry name" value="BPD_transp_2"/>
    <property type="match status" value="1"/>
</dbReference>
<organism evidence="9 11">
    <name type="scientific">Streptococcus equinus JB1</name>
    <dbReference type="NCBI Taxonomy" id="1294274"/>
    <lineage>
        <taxon>Bacteria</taxon>
        <taxon>Bacillati</taxon>
        <taxon>Bacillota</taxon>
        <taxon>Bacilli</taxon>
        <taxon>Lactobacillales</taxon>
        <taxon>Streptococcaceae</taxon>
        <taxon>Streptococcus</taxon>
    </lineage>
</organism>
<dbReference type="GO" id="GO:0022857">
    <property type="term" value="F:transmembrane transporter activity"/>
    <property type="evidence" value="ECO:0007669"/>
    <property type="project" value="InterPro"/>
</dbReference>
<dbReference type="AlphaFoldDB" id="A0A091BJS9"/>
<dbReference type="Proteomes" id="UP000182793">
    <property type="component" value="Unassembled WGS sequence"/>
</dbReference>
<feature type="transmembrane region" description="Helical" evidence="7">
    <location>
        <begin position="569"/>
        <end position="588"/>
    </location>
</feature>
<dbReference type="PANTHER" id="PTHR35271:SF1">
    <property type="entry name" value="ABC TRANSPORTER, SUBSTRATE-BINDING LIPOPROTEIN"/>
    <property type="match status" value="1"/>
</dbReference>
<dbReference type="InterPro" id="IPR028082">
    <property type="entry name" value="Peripla_BP_I"/>
</dbReference>
<evidence type="ECO:0000256" key="5">
    <source>
        <dbReference type="ARBA" id="ARBA00023136"/>
    </source>
</evidence>
<keyword evidence="4 7" id="KW-1133">Transmembrane helix</keyword>
<comment type="subcellular location">
    <subcellularLocation>
        <location evidence="1">Cell membrane</location>
        <topology evidence="1">Multi-pass membrane protein</topology>
    </subcellularLocation>
</comment>
<dbReference type="EMBL" id="FOTG01000004">
    <property type="protein sequence ID" value="SFL21378.1"/>
    <property type="molecule type" value="Genomic_DNA"/>
</dbReference>
<dbReference type="EMBL" id="AUZH01000035">
    <property type="protein sequence ID" value="KFN85906.1"/>
    <property type="molecule type" value="Genomic_DNA"/>
</dbReference>
<keyword evidence="5 7" id="KW-0472">Membrane</keyword>
<dbReference type="Proteomes" id="UP000029382">
    <property type="component" value="Unassembled WGS sequence"/>
</dbReference>
<dbReference type="CDD" id="cd06325">
    <property type="entry name" value="PBP1_ABC_unchar_transporter"/>
    <property type="match status" value="1"/>
</dbReference>
<keyword evidence="12" id="KW-1185">Reference proteome</keyword>
<sequence>MKKGLTALMAVMLAAITLVGCSSNKNASKDVVHLGILQYVEHPSLTAARKGFVDELKKEGYVEGKNLKLDYENAQGDQSNLQTISTNLLSNNDLVLGIATPAAQTLSNLSSDVPVVFTAVTDPVSAKLVDTMETPNGIATGTSDMSPISKQVELLQKVMPDVKKVGIMYTTNERNSEVQVEEAQKEFAKAGINVITKGISSTNDVQDTAKSLMSQTQVLFIPTDNMIVSAISLLTELSKEMKVPVVGGSADVVDQGVLFTYGANYEALGRQTAKLAVRIIKGEDVSQVAAEYPKALNVVANDDMAKTLGIDLSSIENEATKASTDDSEKTSTQASSTAKANPTKTSNKSAKKASNAWFDIILTAISQGLLWAIMAIGVFITFRILDIADLSAEGSFPLGAASTAIMIVNGINPLLATVGGFVAGMLAGAVAGFLHTKMKIPALLTGIIVLTALYSVNLLVLGSANVSLAGQTTLVTVLTSALNLSKLYAVILIGVIFVALVILLLVVLLNTQMGLALRATGDNLAMGEANGIKVDRMKILGYMISNGLIALAGSLLAQNNGYADMNMGTGTIVNGLASIILAEVIVKYLPLGKRLWSIVLGSILYRLVLVIILAMNVDAQMLKLASAVLLALILYVPEIRNKLHIKPSKTLTPGGKA</sequence>
<feature type="compositionally biased region" description="Polar residues" evidence="6">
    <location>
        <begin position="330"/>
        <end position="342"/>
    </location>
</feature>
<reference evidence="9 11" key="1">
    <citation type="journal article" date="2014" name="Genome Announc.">
        <title>Draft Genome Sequences of Streptococcus bovis Strains ATCC 33317 and JB1.</title>
        <authorList>
            <person name="Benahmed F.H."/>
            <person name="Gopinath G.R."/>
            <person name="Harbottle H."/>
            <person name="Cotta M.A."/>
            <person name="Luo Y."/>
            <person name="Henderson C."/>
            <person name="Teri P."/>
            <person name="Soppet D."/>
            <person name="Rasmussen M."/>
            <person name="Whitehead T.R."/>
            <person name="Davidson M."/>
        </authorList>
    </citation>
    <scope>NUCLEOTIDE SEQUENCE [LARGE SCALE GENOMIC DNA]</scope>
    <source>
        <strain evidence="9 11">JB1</strain>
    </source>
</reference>
<feature type="transmembrane region" description="Helical" evidence="7">
    <location>
        <begin position="621"/>
        <end position="639"/>
    </location>
</feature>
<proteinExistence type="predicted"/>
<feature type="region of interest" description="Disordered" evidence="6">
    <location>
        <begin position="319"/>
        <end position="348"/>
    </location>
</feature>
<name>A0A091BJS9_STREI</name>
<evidence type="ECO:0000313" key="10">
    <source>
        <dbReference type="EMBL" id="SFL21378.1"/>
    </source>
</evidence>